<dbReference type="InterPro" id="IPR045697">
    <property type="entry name" value="DUF5919"/>
</dbReference>
<feature type="domain" description="DUF5919" evidence="2">
    <location>
        <begin position="131"/>
        <end position="205"/>
    </location>
</feature>
<feature type="transmembrane region" description="Helical" evidence="1">
    <location>
        <begin position="52"/>
        <end position="70"/>
    </location>
</feature>
<evidence type="ECO:0000313" key="4">
    <source>
        <dbReference type="Proteomes" id="UP000198243"/>
    </source>
</evidence>
<reference evidence="4" key="1">
    <citation type="submission" date="2016-06" db="EMBL/GenBank/DDBJ databases">
        <authorList>
            <person name="Varghese N."/>
            <person name="Submissions Spin"/>
        </authorList>
    </citation>
    <scope>NUCLEOTIDE SEQUENCE [LARGE SCALE GENOMIC DNA]</scope>
    <source>
        <strain evidence="4">DSM 44875</strain>
    </source>
</reference>
<dbReference type="Proteomes" id="UP000198243">
    <property type="component" value="Chromosome I"/>
</dbReference>
<organism evidence="3 4">
    <name type="scientific">Micromonospora coriariae</name>
    <dbReference type="NCBI Taxonomy" id="285665"/>
    <lineage>
        <taxon>Bacteria</taxon>
        <taxon>Bacillati</taxon>
        <taxon>Actinomycetota</taxon>
        <taxon>Actinomycetes</taxon>
        <taxon>Micromonosporales</taxon>
        <taxon>Micromonosporaceae</taxon>
        <taxon>Micromonospora</taxon>
    </lineage>
</organism>
<dbReference type="Pfam" id="PF19319">
    <property type="entry name" value="DUF5919"/>
    <property type="match status" value="1"/>
</dbReference>
<protein>
    <recommendedName>
        <fullName evidence="2">DUF5919 domain-containing protein</fullName>
    </recommendedName>
</protein>
<evidence type="ECO:0000256" key="1">
    <source>
        <dbReference type="SAM" id="Phobius"/>
    </source>
</evidence>
<feature type="transmembrane region" description="Helical" evidence="1">
    <location>
        <begin position="20"/>
        <end position="40"/>
    </location>
</feature>
<dbReference type="EMBL" id="LT607412">
    <property type="protein sequence ID" value="SCE89372.1"/>
    <property type="molecule type" value="Genomic_DNA"/>
</dbReference>
<dbReference type="AlphaFoldDB" id="A0A1C4VZH4"/>
<keyword evidence="4" id="KW-1185">Reference proteome</keyword>
<dbReference type="RefSeq" id="WP_157743156.1">
    <property type="nucleotide sequence ID" value="NZ_LT607412.1"/>
</dbReference>
<accession>A0A1C4VZH4</accession>
<evidence type="ECO:0000313" key="3">
    <source>
        <dbReference type="EMBL" id="SCE89372.1"/>
    </source>
</evidence>
<gene>
    <name evidence="3" type="ORF">GA0070607_2910</name>
</gene>
<evidence type="ECO:0000259" key="2">
    <source>
        <dbReference type="Pfam" id="PF19319"/>
    </source>
</evidence>
<keyword evidence="1" id="KW-1133">Transmembrane helix</keyword>
<dbReference type="OrthoDB" id="8438314at2"/>
<name>A0A1C4VZH4_9ACTN</name>
<sequence length="363" mass="40838">MSGTWWMRGRNTLRRRRRHVLVLVALAGGAIWMIVQAWQASRRETGSFAGDLYLNIGAALIMTLLTYVVLNPLFRELQTVSIIEHPRLDRDALIERVAQCRETVAILETWTSMLEGPYATRFVAALRSALANGATVKVLLLDPDSPAVRLRGEELRRRDASVAILNNLWHLARLREELPETARARLQVRVYSAAPSVQMYRWDGKAFISFFPVQGSTFDTQQIEAFVSTPLGEFVDDRFAELWETAPLEDLEACLSLRLCLRQAGRDLETCEALYVRSDGDWYIAGTDLVRNVARHGLAGLSVVLDRPEAAGEVFAIGEADELAPEVYNRVLELFRAKYGLDGRQDTENRVIFNLATTSLTTV</sequence>
<proteinExistence type="predicted"/>
<keyword evidence="1" id="KW-0812">Transmembrane</keyword>
<keyword evidence="1" id="KW-0472">Membrane</keyword>